<keyword evidence="2" id="KW-0813">Transport</keyword>
<feature type="transmembrane region" description="Helical" evidence="8">
    <location>
        <begin position="85"/>
        <end position="104"/>
    </location>
</feature>
<dbReference type="PANTHER" id="PTHR30561:SF1">
    <property type="entry name" value="MULTIDRUG TRANSPORTER EMRE"/>
    <property type="match status" value="1"/>
</dbReference>
<keyword evidence="10" id="KW-1185">Reference proteome</keyword>
<evidence type="ECO:0000256" key="8">
    <source>
        <dbReference type="SAM" id="Phobius"/>
    </source>
</evidence>
<sequence>MPWLWLAGAIIAEVIATTSLKLSEGFSRPLPSVVVVVGYVGAFLMLSQSLTRGMNLGVAYGVWAAAGIALVAVIGTLLFGESLTWVQVGGIALIIAGVMALELGGRH</sequence>
<dbReference type="SUPFAM" id="SSF103481">
    <property type="entry name" value="Multidrug resistance efflux transporter EmrE"/>
    <property type="match status" value="1"/>
</dbReference>
<evidence type="ECO:0000256" key="7">
    <source>
        <dbReference type="RuleBase" id="RU003942"/>
    </source>
</evidence>
<evidence type="ECO:0000256" key="1">
    <source>
        <dbReference type="ARBA" id="ARBA00004651"/>
    </source>
</evidence>
<evidence type="ECO:0000256" key="6">
    <source>
        <dbReference type="ARBA" id="ARBA00023136"/>
    </source>
</evidence>
<comment type="caution">
    <text evidence="9">The sequence shown here is derived from an EMBL/GenBank/DDBJ whole genome shotgun (WGS) entry which is preliminary data.</text>
</comment>
<accession>A0A7X6M801</accession>
<feature type="transmembrane region" description="Helical" evidence="8">
    <location>
        <begin position="58"/>
        <end position="79"/>
    </location>
</feature>
<dbReference type="AlphaFoldDB" id="A0A7X6M801"/>
<proteinExistence type="inferred from homology"/>
<protein>
    <submittedName>
        <fullName evidence="9">Multidrug efflux SMR transporter</fullName>
    </submittedName>
</protein>
<name>A0A7X6M801_9ACTN</name>
<feature type="transmembrane region" description="Helical" evidence="8">
    <location>
        <begin position="26"/>
        <end position="46"/>
    </location>
</feature>
<evidence type="ECO:0000313" key="10">
    <source>
        <dbReference type="Proteomes" id="UP000553209"/>
    </source>
</evidence>
<dbReference type="GO" id="GO:0022857">
    <property type="term" value="F:transmembrane transporter activity"/>
    <property type="evidence" value="ECO:0007669"/>
    <property type="project" value="InterPro"/>
</dbReference>
<evidence type="ECO:0000256" key="5">
    <source>
        <dbReference type="ARBA" id="ARBA00022989"/>
    </source>
</evidence>
<comment type="subcellular location">
    <subcellularLocation>
        <location evidence="1 7">Cell membrane</location>
        <topology evidence="1 7">Multi-pass membrane protein</topology>
    </subcellularLocation>
</comment>
<evidence type="ECO:0000256" key="4">
    <source>
        <dbReference type="ARBA" id="ARBA00022692"/>
    </source>
</evidence>
<gene>
    <name evidence="9" type="ORF">HGB44_00180</name>
</gene>
<reference evidence="9 10" key="1">
    <citation type="submission" date="2020-04" db="EMBL/GenBank/DDBJ databases">
        <title>MicrobeNet Type strains.</title>
        <authorList>
            <person name="Nicholson A.C."/>
        </authorList>
    </citation>
    <scope>NUCLEOTIDE SEQUENCE [LARGE SCALE GENOMIC DNA]</scope>
    <source>
        <strain evidence="9 10">ATCC 23612</strain>
    </source>
</reference>
<evidence type="ECO:0000256" key="2">
    <source>
        <dbReference type="ARBA" id="ARBA00022448"/>
    </source>
</evidence>
<evidence type="ECO:0000313" key="9">
    <source>
        <dbReference type="EMBL" id="NKY96104.1"/>
    </source>
</evidence>
<dbReference type="Gene3D" id="1.10.3730.20">
    <property type="match status" value="1"/>
</dbReference>
<dbReference type="InterPro" id="IPR037185">
    <property type="entry name" value="EmrE-like"/>
</dbReference>
<dbReference type="GO" id="GO:0005886">
    <property type="term" value="C:plasma membrane"/>
    <property type="evidence" value="ECO:0007669"/>
    <property type="project" value="UniProtKB-SubCell"/>
</dbReference>
<comment type="similarity">
    <text evidence="7">Belongs to the drug/metabolite transporter (DMT) superfamily. Small multidrug resistance (SMR) (TC 2.A.7.1) family.</text>
</comment>
<keyword evidence="5 8" id="KW-1133">Transmembrane helix</keyword>
<evidence type="ECO:0000256" key="3">
    <source>
        <dbReference type="ARBA" id="ARBA00022475"/>
    </source>
</evidence>
<dbReference type="InterPro" id="IPR000390">
    <property type="entry name" value="Small_drug/metabolite_transptr"/>
</dbReference>
<dbReference type="EMBL" id="JAAXPG010000001">
    <property type="protein sequence ID" value="NKY96104.1"/>
    <property type="molecule type" value="Genomic_DNA"/>
</dbReference>
<keyword evidence="4 7" id="KW-0812">Transmembrane</keyword>
<dbReference type="RefSeq" id="WP_061081043.1">
    <property type="nucleotide sequence ID" value="NZ_JAAXPG010000001.1"/>
</dbReference>
<dbReference type="FunFam" id="1.10.3730.20:FF:000001">
    <property type="entry name" value="Quaternary ammonium compound resistance transporter SugE"/>
    <property type="match status" value="1"/>
</dbReference>
<keyword evidence="3" id="KW-1003">Cell membrane</keyword>
<keyword evidence="6 8" id="KW-0472">Membrane</keyword>
<dbReference type="PANTHER" id="PTHR30561">
    <property type="entry name" value="SMR FAMILY PROTON-DEPENDENT DRUG EFFLUX TRANSPORTER SUGE"/>
    <property type="match status" value="1"/>
</dbReference>
<dbReference type="InterPro" id="IPR045324">
    <property type="entry name" value="Small_multidrug_res"/>
</dbReference>
<dbReference type="Proteomes" id="UP000553209">
    <property type="component" value="Unassembled WGS sequence"/>
</dbReference>
<organism evidence="9 10">
    <name type="scientific">Nocardiopsis alborubida</name>
    <dbReference type="NCBI Taxonomy" id="146802"/>
    <lineage>
        <taxon>Bacteria</taxon>
        <taxon>Bacillati</taxon>
        <taxon>Actinomycetota</taxon>
        <taxon>Actinomycetes</taxon>
        <taxon>Streptosporangiales</taxon>
        <taxon>Nocardiopsidaceae</taxon>
        <taxon>Nocardiopsis</taxon>
    </lineage>
</organism>
<dbReference type="Pfam" id="PF00893">
    <property type="entry name" value="Multi_Drug_Res"/>
    <property type="match status" value="1"/>
</dbReference>